<accession>A0A8R1YN09</accession>
<evidence type="ECO:0000313" key="1">
    <source>
        <dbReference type="EnsemblMetazoa" id="PPA34295.1"/>
    </source>
</evidence>
<accession>A0A2A6CQP1</accession>
<reference evidence="1" key="2">
    <citation type="submission" date="2022-06" db="UniProtKB">
        <authorList>
            <consortium name="EnsemblMetazoa"/>
        </authorList>
    </citation>
    <scope>IDENTIFICATION</scope>
    <source>
        <strain evidence="1">PS312</strain>
    </source>
</reference>
<dbReference type="EnsemblMetazoa" id="PPA34295.1">
    <property type="protein sequence ID" value="PPA34295.1"/>
    <property type="gene ID" value="WBGene00272664"/>
</dbReference>
<gene>
    <name evidence="1" type="primary">WBGene00272664</name>
</gene>
<name>A0A2A6CQP1_PRIPA</name>
<sequence length="77" mass="8669">MYLSVQVFKQKTLIFVASKSMTLGVFISYHPPSVSPPTSMVESMMAASQETQTNGADVDKVYKNVIKKDQNELKFYD</sequence>
<proteinExistence type="predicted"/>
<dbReference type="Proteomes" id="UP000005239">
    <property type="component" value="Unassembled WGS sequence"/>
</dbReference>
<reference evidence="2" key="1">
    <citation type="journal article" date="2008" name="Nat. Genet.">
        <title>The Pristionchus pacificus genome provides a unique perspective on nematode lifestyle and parasitism.</title>
        <authorList>
            <person name="Dieterich C."/>
            <person name="Clifton S.W."/>
            <person name="Schuster L.N."/>
            <person name="Chinwalla A."/>
            <person name="Delehaunty K."/>
            <person name="Dinkelacker I."/>
            <person name="Fulton L."/>
            <person name="Fulton R."/>
            <person name="Godfrey J."/>
            <person name="Minx P."/>
            <person name="Mitreva M."/>
            <person name="Roeseler W."/>
            <person name="Tian H."/>
            <person name="Witte H."/>
            <person name="Yang S.P."/>
            <person name="Wilson R.K."/>
            <person name="Sommer R.J."/>
        </authorList>
    </citation>
    <scope>NUCLEOTIDE SEQUENCE [LARGE SCALE GENOMIC DNA]</scope>
    <source>
        <strain evidence="2">PS312</strain>
    </source>
</reference>
<evidence type="ECO:0000313" key="2">
    <source>
        <dbReference type="Proteomes" id="UP000005239"/>
    </source>
</evidence>
<keyword evidence="2" id="KW-1185">Reference proteome</keyword>
<organism evidence="1 2">
    <name type="scientific">Pristionchus pacificus</name>
    <name type="common">Parasitic nematode worm</name>
    <dbReference type="NCBI Taxonomy" id="54126"/>
    <lineage>
        <taxon>Eukaryota</taxon>
        <taxon>Metazoa</taxon>
        <taxon>Ecdysozoa</taxon>
        <taxon>Nematoda</taxon>
        <taxon>Chromadorea</taxon>
        <taxon>Rhabditida</taxon>
        <taxon>Rhabditina</taxon>
        <taxon>Diplogasteromorpha</taxon>
        <taxon>Diplogasteroidea</taxon>
        <taxon>Neodiplogasteridae</taxon>
        <taxon>Pristionchus</taxon>
    </lineage>
</organism>
<protein>
    <submittedName>
        <fullName evidence="1">Uncharacterized protein</fullName>
    </submittedName>
</protein>
<dbReference type="AlphaFoldDB" id="A0A2A6CQP1"/>